<accession>A0ABR2GCT6</accession>
<dbReference type="Proteomes" id="UP001472677">
    <property type="component" value="Unassembled WGS sequence"/>
</dbReference>
<name>A0ABR2GCT6_9ROSI</name>
<organism evidence="1 2">
    <name type="scientific">Hibiscus sabdariffa</name>
    <name type="common">roselle</name>
    <dbReference type="NCBI Taxonomy" id="183260"/>
    <lineage>
        <taxon>Eukaryota</taxon>
        <taxon>Viridiplantae</taxon>
        <taxon>Streptophyta</taxon>
        <taxon>Embryophyta</taxon>
        <taxon>Tracheophyta</taxon>
        <taxon>Spermatophyta</taxon>
        <taxon>Magnoliopsida</taxon>
        <taxon>eudicotyledons</taxon>
        <taxon>Gunneridae</taxon>
        <taxon>Pentapetalae</taxon>
        <taxon>rosids</taxon>
        <taxon>malvids</taxon>
        <taxon>Malvales</taxon>
        <taxon>Malvaceae</taxon>
        <taxon>Malvoideae</taxon>
        <taxon>Hibiscus</taxon>
    </lineage>
</organism>
<reference evidence="1 2" key="1">
    <citation type="journal article" date="2024" name="G3 (Bethesda)">
        <title>Genome assembly of Hibiscus sabdariffa L. provides insights into metabolisms of medicinal natural products.</title>
        <authorList>
            <person name="Kim T."/>
        </authorList>
    </citation>
    <scope>NUCLEOTIDE SEQUENCE [LARGE SCALE GENOMIC DNA]</scope>
    <source>
        <strain evidence="1">TK-2024</strain>
        <tissue evidence="1">Old leaves</tissue>
    </source>
</reference>
<evidence type="ECO:0000313" key="1">
    <source>
        <dbReference type="EMBL" id="KAK8600575.1"/>
    </source>
</evidence>
<gene>
    <name evidence="1" type="ORF">V6N12_050428</name>
</gene>
<comment type="caution">
    <text evidence="1">The sequence shown here is derived from an EMBL/GenBank/DDBJ whole genome shotgun (WGS) entry which is preliminary data.</text>
</comment>
<dbReference type="EMBL" id="JBBPBM010000001">
    <property type="protein sequence ID" value="KAK8600575.1"/>
    <property type="molecule type" value="Genomic_DNA"/>
</dbReference>
<evidence type="ECO:0000313" key="2">
    <source>
        <dbReference type="Proteomes" id="UP001472677"/>
    </source>
</evidence>
<protein>
    <submittedName>
        <fullName evidence="1">Uncharacterized protein</fullName>
    </submittedName>
</protein>
<keyword evidence="2" id="KW-1185">Reference proteome</keyword>
<sequence length="239" mass="27106">MKAHMSHEVEANVVGDEKQELVGNMDSDHLVNKVQYEGTIVPDSQPSKAVDSGCIKKLWEGNQMADWRVLGMDSWTANEDVGMVQPDEEVRMSTDRIPDERDHERETRVAVSPIWQSADLEIPAQAGPQKEIPRANIATIVKHNALLAKWSWWHAHADHSLWKSLIVFKYGADTLSWLINSKGQRHMFAVWKQLVPVQDDEGNGMCASAVLYSHLSQYSLAIFMLALGDYDYDRTIKTY</sequence>
<proteinExistence type="predicted"/>